<dbReference type="SUPFAM" id="SSF53098">
    <property type="entry name" value="Ribonuclease H-like"/>
    <property type="match status" value="1"/>
</dbReference>
<dbReference type="AlphaFoldDB" id="A0A0C3DBQ9"/>
<dbReference type="HOGENOM" id="CLU_009123_6_3_1"/>
<dbReference type="PANTHER" id="PTHR46481:SF10">
    <property type="entry name" value="ZINC FINGER BED DOMAIN-CONTAINING PROTEIN 39"/>
    <property type="match status" value="1"/>
</dbReference>
<keyword evidence="8" id="KW-1185">Reference proteome</keyword>
<dbReference type="GO" id="GO:0005634">
    <property type="term" value="C:nucleus"/>
    <property type="evidence" value="ECO:0007669"/>
    <property type="project" value="UniProtKB-SubCell"/>
</dbReference>
<evidence type="ECO:0000256" key="3">
    <source>
        <dbReference type="ARBA" id="ARBA00022771"/>
    </source>
</evidence>
<feature type="non-terminal residue" evidence="7">
    <location>
        <position position="1"/>
    </location>
</feature>
<dbReference type="InterPro" id="IPR012337">
    <property type="entry name" value="RNaseH-like_sf"/>
</dbReference>
<keyword evidence="5" id="KW-0539">Nucleus</keyword>
<dbReference type="GO" id="GO:0046983">
    <property type="term" value="F:protein dimerization activity"/>
    <property type="evidence" value="ECO:0007669"/>
    <property type="project" value="InterPro"/>
</dbReference>
<dbReference type="InParanoid" id="A0A0C3DBQ9"/>
<reference evidence="8" key="2">
    <citation type="submission" date="2015-01" db="EMBL/GenBank/DDBJ databases">
        <title>Evolutionary Origins and Diversification of the Mycorrhizal Mutualists.</title>
        <authorList>
            <consortium name="DOE Joint Genome Institute"/>
            <consortium name="Mycorrhizal Genomics Consortium"/>
            <person name="Kohler A."/>
            <person name="Kuo A."/>
            <person name="Nagy L.G."/>
            <person name="Floudas D."/>
            <person name="Copeland A."/>
            <person name="Barry K.W."/>
            <person name="Cichocki N."/>
            <person name="Veneault-Fourrey C."/>
            <person name="LaButti K."/>
            <person name="Lindquist E.A."/>
            <person name="Lipzen A."/>
            <person name="Lundell T."/>
            <person name="Morin E."/>
            <person name="Murat C."/>
            <person name="Riley R."/>
            <person name="Ohm R."/>
            <person name="Sun H."/>
            <person name="Tunlid A."/>
            <person name="Henrissat B."/>
            <person name="Grigoriev I.V."/>
            <person name="Hibbett D.S."/>
            <person name="Martin F."/>
        </authorList>
    </citation>
    <scope>NUCLEOTIDE SEQUENCE [LARGE SCALE GENOMIC DNA]</scope>
    <source>
        <strain evidence="8">Foug A</strain>
    </source>
</reference>
<dbReference type="Proteomes" id="UP000053989">
    <property type="component" value="Unassembled WGS sequence"/>
</dbReference>
<evidence type="ECO:0000259" key="6">
    <source>
        <dbReference type="Pfam" id="PF05699"/>
    </source>
</evidence>
<dbReference type="GO" id="GO:0008270">
    <property type="term" value="F:zinc ion binding"/>
    <property type="evidence" value="ECO:0007669"/>
    <property type="project" value="UniProtKB-KW"/>
</dbReference>
<evidence type="ECO:0000313" key="8">
    <source>
        <dbReference type="Proteomes" id="UP000053989"/>
    </source>
</evidence>
<evidence type="ECO:0000256" key="1">
    <source>
        <dbReference type="ARBA" id="ARBA00004123"/>
    </source>
</evidence>
<dbReference type="EMBL" id="KN822178">
    <property type="protein sequence ID" value="KIM53536.1"/>
    <property type="molecule type" value="Genomic_DNA"/>
</dbReference>
<protein>
    <recommendedName>
        <fullName evidence="6">HAT C-terminal dimerisation domain-containing protein</fullName>
    </recommendedName>
</protein>
<gene>
    <name evidence="7" type="ORF">SCLCIDRAFT_100186</name>
</gene>
<dbReference type="OrthoDB" id="2639200at2759"/>
<dbReference type="InterPro" id="IPR052035">
    <property type="entry name" value="ZnF_BED_domain_contain"/>
</dbReference>
<dbReference type="InterPro" id="IPR008906">
    <property type="entry name" value="HATC_C_dom"/>
</dbReference>
<accession>A0A0C3DBQ9</accession>
<proteinExistence type="predicted"/>
<evidence type="ECO:0000256" key="4">
    <source>
        <dbReference type="ARBA" id="ARBA00022833"/>
    </source>
</evidence>
<organism evidence="7 8">
    <name type="scientific">Scleroderma citrinum Foug A</name>
    <dbReference type="NCBI Taxonomy" id="1036808"/>
    <lineage>
        <taxon>Eukaryota</taxon>
        <taxon>Fungi</taxon>
        <taxon>Dikarya</taxon>
        <taxon>Basidiomycota</taxon>
        <taxon>Agaricomycotina</taxon>
        <taxon>Agaricomycetes</taxon>
        <taxon>Agaricomycetidae</taxon>
        <taxon>Boletales</taxon>
        <taxon>Sclerodermatineae</taxon>
        <taxon>Sclerodermataceae</taxon>
        <taxon>Scleroderma</taxon>
    </lineage>
</organism>
<sequence length="374" mass="42665">ELIIKAWRDYFQALKEDLEIGHFTLDNAANNSTAMTELSRLLQRRGIDFDSQDLCIMCLPHVLNICSKHATDDFTSADFSSILESSFEFPNSSINKRTYVEALRKDPAARAHIGLWKLSEADWIILEDLEMVLEVPHCAQQTMSGECTPLLGNVAPTFEMFIAQWQALGEQLPWCTPYIDAGLNCARKYYERMGKTRAYTIAMLVNPSICLMWIMHHWSDVEKTSARQMIMEMETYKAQIPETSNAPPPPQQRAAQSRLLTAHLNLPTMNIVQWVSGIQTVEQELSAYLATEVAAGTDPLAFWHVSRSTFLTLFQIAMDYLPIQASSVPCKRVFSSSAEMMTKRRNRISPILMEALQMTKFFLKKERLDFTDGW</sequence>
<evidence type="ECO:0000313" key="7">
    <source>
        <dbReference type="EMBL" id="KIM53536.1"/>
    </source>
</evidence>
<reference evidence="7 8" key="1">
    <citation type="submission" date="2014-04" db="EMBL/GenBank/DDBJ databases">
        <authorList>
            <consortium name="DOE Joint Genome Institute"/>
            <person name="Kuo A."/>
            <person name="Kohler A."/>
            <person name="Nagy L.G."/>
            <person name="Floudas D."/>
            <person name="Copeland A."/>
            <person name="Barry K.W."/>
            <person name="Cichocki N."/>
            <person name="Veneault-Fourrey C."/>
            <person name="LaButti K."/>
            <person name="Lindquist E.A."/>
            <person name="Lipzen A."/>
            <person name="Lundell T."/>
            <person name="Morin E."/>
            <person name="Murat C."/>
            <person name="Sun H."/>
            <person name="Tunlid A."/>
            <person name="Henrissat B."/>
            <person name="Grigoriev I.V."/>
            <person name="Hibbett D.S."/>
            <person name="Martin F."/>
            <person name="Nordberg H.P."/>
            <person name="Cantor M.N."/>
            <person name="Hua S.X."/>
        </authorList>
    </citation>
    <scope>NUCLEOTIDE SEQUENCE [LARGE SCALE GENOMIC DNA]</scope>
    <source>
        <strain evidence="7 8">Foug A</strain>
    </source>
</reference>
<evidence type="ECO:0000256" key="2">
    <source>
        <dbReference type="ARBA" id="ARBA00022723"/>
    </source>
</evidence>
<keyword evidence="4" id="KW-0862">Zinc</keyword>
<keyword evidence="2" id="KW-0479">Metal-binding</keyword>
<dbReference type="PANTHER" id="PTHR46481">
    <property type="entry name" value="ZINC FINGER BED DOMAIN-CONTAINING PROTEIN 4"/>
    <property type="match status" value="1"/>
</dbReference>
<feature type="non-terminal residue" evidence="7">
    <location>
        <position position="374"/>
    </location>
</feature>
<name>A0A0C3DBQ9_9AGAM</name>
<feature type="domain" description="HAT C-terminal dimerisation" evidence="6">
    <location>
        <begin position="284"/>
        <end position="360"/>
    </location>
</feature>
<dbReference type="Pfam" id="PF05699">
    <property type="entry name" value="Dimer_Tnp_hAT"/>
    <property type="match status" value="1"/>
</dbReference>
<keyword evidence="3" id="KW-0863">Zinc-finger</keyword>
<evidence type="ECO:0000256" key="5">
    <source>
        <dbReference type="ARBA" id="ARBA00023242"/>
    </source>
</evidence>
<comment type="subcellular location">
    <subcellularLocation>
        <location evidence="1">Nucleus</location>
    </subcellularLocation>
</comment>